<comment type="cofactor">
    <cofactor evidence="6">
        <name>Mn(2+)</name>
        <dbReference type="ChEBI" id="CHEBI:29035"/>
    </cofactor>
    <text evidence="6">Binds 1 Mn(2+) ion per subunit.</text>
</comment>
<comment type="similarity">
    <text evidence="6">Belongs to the pseudouridine-5'-phosphate glycosidase family.</text>
</comment>
<comment type="subunit">
    <text evidence="6">Homotrimer.</text>
</comment>
<dbReference type="SUPFAM" id="SSF110581">
    <property type="entry name" value="Indigoidine synthase A-like"/>
    <property type="match status" value="1"/>
</dbReference>
<comment type="function">
    <text evidence="6">Catalyzes the reversible cleavage of pseudouridine 5'-phosphate (PsiMP) to ribose 5-phosphate and uracil. Functions biologically in the cleavage direction, as part of a pseudouridine degradation pathway.</text>
</comment>
<keyword evidence="2 6" id="KW-0378">Hydrolase</keyword>
<evidence type="ECO:0000313" key="8">
    <source>
        <dbReference type="Proteomes" id="UP000295184"/>
    </source>
</evidence>
<gene>
    <name evidence="6" type="primary">psuG</name>
    <name evidence="7" type="ORF">EDD77_10973</name>
</gene>
<evidence type="ECO:0000256" key="5">
    <source>
        <dbReference type="ARBA" id="ARBA00023295"/>
    </source>
</evidence>
<keyword evidence="3 6" id="KW-0464">Manganese</keyword>
<dbReference type="InterPro" id="IPR022830">
    <property type="entry name" value="Indigdn_synthA-like"/>
</dbReference>
<dbReference type="Pfam" id="PF04227">
    <property type="entry name" value="Indigoidine_A"/>
    <property type="match status" value="1"/>
</dbReference>
<dbReference type="RefSeq" id="WP_058963622.1">
    <property type="nucleotide sequence ID" value="NZ_CABKVM010000015.1"/>
</dbReference>
<dbReference type="Gene3D" id="3.40.1790.10">
    <property type="entry name" value="Indigoidine synthase domain"/>
    <property type="match status" value="1"/>
</dbReference>
<dbReference type="GO" id="GO:0004730">
    <property type="term" value="F:pseudouridylate synthase activity"/>
    <property type="evidence" value="ECO:0007669"/>
    <property type="project" value="UniProtKB-UniRule"/>
</dbReference>
<dbReference type="InterPro" id="IPR007342">
    <property type="entry name" value="PsuG"/>
</dbReference>
<proteinExistence type="inferred from homology"/>
<dbReference type="PANTHER" id="PTHR42909:SF1">
    <property type="entry name" value="CARBOHYDRATE KINASE PFKB DOMAIN-CONTAINING PROTEIN"/>
    <property type="match status" value="1"/>
</dbReference>
<feature type="active site" description="Nucleophile" evidence="6">
    <location>
        <position position="161"/>
    </location>
</feature>
<keyword evidence="1 6" id="KW-0479">Metal-binding</keyword>
<evidence type="ECO:0000256" key="4">
    <source>
        <dbReference type="ARBA" id="ARBA00023239"/>
    </source>
</evidence>
<dbReference type="GO" id="GO:0005737">
    <property type="term" value="C:cytoplasm"/>
    <property type="evidence" value="ECO:0007669"/>
    <property type="project" value="TreeGrafter"/>
</dbReference>
<reference evidence="7 8" key="1">
    <citation type="submission" date="2019-03" db="EMBL/GenBank/DDBJ databases">
        <title>Genomic Encyclopedia of Type Strains, Phase IV (KMG-IV): sequencing the most valuable type-strain genomes for metagenomic binning, comparative biology and taxonomic classification.</title>
        <authorList>
            <person name="Goeker M."/>
        </authorList>
    </citation>
    <scope>NUCLEOTIDE SEQUENCE [LARGE SCALE GENOMIC DNA]</scope>
    <source>
        <strain evidence="7 8">DSM 100451</strain>
    </source>
</reference>
<comment type="catalytic activity">
    <reaction evidence="6">
        <text>D-ribose 5-phosphate + uracil = psi-UMP + H2O</text>
        <dbReference type="Rhea" id="RHEA:18337"/>
        <dbReference type="ChEBI" id="CHEBI:15377"/>
        <dbReference type="ChEBI" id="CHEBI:17568"/>
        <dbReference type="ChEBI" id="CHEBI:58380"/>
        <dbReference type="ChEBI" id="CHEBI:78346"/>
        <dbReference type="EC" id="4.2.1.70"/>
    </reaction>
</comment>
<dbReference type="Proteomes" id="UP000295184">
    <property type="component" value="Unassembled WGS sequence"/>
</dbReference>
<dbReference type="GO" id="GO:0046113">
    <property type="term" value="P:nucleobase catabolic process"/>
    <property type="evidence" value="ECO:0007669"/>
    <property type="project" value="UniProtKB-UniRule"/>
</dbReference>
<keyword evidence="5 6" id="KW-0326">Glycosidase</keyword>
<dbReference type="EMBL" id="SLUM01000009">
    <property type="protein sequence ID" value="TCL57799.1"/>
    <property type="molecule type" value="Genomic_DNA"/>
</dbReference>
<dbReference type="AlphaFoldDB" id="A0A4R1QV22"/>
<evidence type="ECO:0000256" key="1">
    <source>
        <dbReference type="ARBA" id="ARBA00022723"/>
    </source>
</evidence>
<feature type="binding site" evidence="6">
    <location>
        <begin position="142"/>
        <end position="144"/>
    </location>
    <ligand>
        <name>substrate</name>
    </ligand>
</feature>
<dbReference type="EC" id="4.2.1.70" evidence="6"/>
<feature type="binding site" evidence="6">
    <location>
        <position position="88"/>
    </location>
    <ligand>
        <name>substrate</name>
    </ligand>
</feature>
<evidence type="ECO:0000256" key="3">
    <source>
        <dbReference type="ARBA" id="ARBA00023211"/>
    </source>
</evidence>
<dbReference type="HAMAP" id="MF_01876">
    <property type="entry name" value="PsiMP_glycosidase"/>
    <property type="match status" value="1"/>
</dbReference>
<feature type="active site" description="Proton donor" evidence="6">
    <location>
        <position position="27"/>
    </location>
</feature>
<evidence type="ECO:0000313" key="7">
    <source>
        <dbReference type="EMBL" id="TCL57799.1"/>
    </source>
</evidence>
<dbReference type="OrthoDB" id="9805870at2"/>
<dbReference type="PANTHER" id="PTHR42909">
    <property type="entry name" value="ZGC:136858"/>
    <property type="match status" value="1"/>
</dbReference>
<dbReference type="GO" id="GO:0046872">
    <property type="term" value="F:metal ion binding"/>
    <property type="evidence" value="ECO:0007669"/>
    <property type="project" value="UniProtKB-KW"/>
</dbReference>
<protein>
    <recommendedName>
        <fullName evidence="6">Pseudouridine-5'-phosphate glycosidase</fullName>
        <shortName evidence="6">PsiMP glycosidase</shortName>
        <ecNumber evidence="6">4.2.1.70</ecNumber>
    </recommendedName>
</protein>
<keyword evidence="4 6" id="KW-0456">Lyase</keyword>
<comment type="caution">
    <text evidence="7">The sequence shown here is derived from an EMBL/GenBank/DDBJ whole genome shotgun (WGS) entry which is preliminary data.</text>
</comment>
<evidence type="ECO:0000256" key="2">
    <source>
        <dbReference type="ARBA" id="ARBA00022801"/>
    </source>
</evidence>
<name>A0A4R1QV22_9FIRM</name>
<dbReference type="STRING" id="1650663.GCA_001486665_01144"/>
<accession>A0A4R1QV22</accession>
<feature type="binding site" evidence="6">
    <location>
        <position position="108"/>
    </location>
    <ligand>
        <name>substrate</name>
    </ligand>
</feature>
<feature type="binding site" evidence="6">
    <location>
        <position position="140"/>
    </location>
    <ligand>
        <name>Mn(2+)</name>
        <dbReference type="ChEBI" id="CHEBI:29035"/>
    </ligand>
</feature>
<evidence type="ECO:0000256" key="6">
    <source>
        <dbReference type="HAMAP-Rule" id="MF_01876"/>
    </source>
</evidence>
<organism evidence="7 8">
    <name type="scientific">Allofournierella massiliensis</name>
    <dbReference type="NCBI Taxonomy" id="1650663"/>
    <lineage>
        <taxon>Bacteria</taxon>
        <taxon>Bacillati</taxon>
        <taxon>Bacillota</taxon>
        <taxon>Clostridia</taxon>
        <taxon>Eubacteriales</taxon>
        <taxon>Oscillospiraceae</taxon>
        <taxon>Allofournierella</taxon>
    </lineage>
</organism>
<dbReference type="GO" id="GO:0016798">
    <property type="term" value="F:hydrolase activity, acting on glycosyl bonds"/>
    <property type="evidence" value="ECO:0007669"/>
    <property type="project" value="UniProtKB-KW"/>
</dbReference>
<sequence length="305" mass="32275">MNLKQYLDITPEIKTALEEGKPVVALESTILSHGMPYPQNLEFAAEVEKIIRAEGAVPATMAIIDGRMKVGLSAGELELMCKGEGVVKVSRRDLPIILAEGGTGATTVASTMILASLAGIKFFATGGIGGVHRGAETTMDISADLQELAHTSVAVVCAGAKMILDIGLTLEYLETMGVPVLGFQTSDFPAFYCRKSGFGVDYAAKDAADVARIAKTKWDLGLAGGMLIGNPVPEEFAMDFDEMSAIIDKALASANADGVRGKSITPYLLAHIVEYTQGRSLATNIQLAYNNARVAARIAREYTAL</sequence>